<dbReference type="EMBL" id="LGCK01000006">
    <property type="protein sequence ID" value="KPL73355.1"/>
    <property type="molecule type" value="Genomic_DNA"/>
</dbReference>
<dbReference type="OrthoDB" id="4557830at2"/>
<evidence type="ECO:0000256" key="1">
    <source>
        <dbReference type="SAM" id="Phobius"/>
    </source>
</evidence>
<proteinExistence type="predicted"/>
<keyword evidence="1" id="KW-0812">Transmembrane</keyword>
<dbReference type="InterPro" id="IPR021214">
    <property type="entry name" value="DUF2568"/>
</dbReference>
<name>A0A0P6XN07_9CHLR</name>
<evidence type="ECO:0000313" key="3">
    <source>
        <dbReference type="Proteomes" id="UP000050430"/>
    </source>
</evidence>
<comment type="caution">
    <text evidence="2">The sequence shown here is derived from an EMBL/GenBank/DDBJ whole genome shotgun (WGS) entry which is preliminary data.</text>
</comment>
<keyword evidence="1" id="KW-1133">Transmembrane helix</keyword>
<dbReference type="STRING" id="229920.ADM99_03850"/>
<feature type="transmembrane region" description="Helical" evidence="1">
    <location>
        <begin position="7"/>
        <end position="28"/>
    </location>
</feature>
<keyword evidence="3" id="KW-1185">Reference proteome</keyword>
<dbReference type="AlphaFoldDB" id="A0A0P6XN07"/>
<feature type="transmembrane region" description="Helical" evidence="1">
    <location>
        <begin position="93"/>
        <end position="110"/>
    </location>
</feature>
<accession>A0A0P6XN07</accession>
<sequence>MVPLKMINLAVAFVLELCLLVIFGFWGVSVSGSFFQKIILGAGLPILLALIWGKYLAPASKSRLKEPRLIFIKLFIFFLAILALFSLHQWITAIIFGITSMVNIILLYIYKWNENENLIQ</sequence>
<organism evidence="2 3">
    <name type="scientific">Leptolinea tardivitalis</name>
    <dbReference type="NCBI Taxonomy" id="229920"/>
    <lineage>
        <taxon>Bacteria</taxon>
        <taxon>Bacillati</taxon>
        <taxon>Chloroflexota</taxon>
        <taxon>Anaerolineae</taxon>
        <taxon>Anaerolineales</taxon>
        <taxon>Anaerolineaceae</taxon>
        <taxon>Leptolinea</taxon>
    </lineage>
</organism>
<evidence type="ECO:0000313" key="2">
    <source>
        <dbReference type="EMBL" id="KPL73355.1"/>
    </source>
</evidence>
<keyword evidence="1" id="KW-0472">Membrane</keyword>
<evidence type="ECO:0008006" key="4">
    <source>
        <dbReference type="Google" id="ProtNLM"/>
    </source>
</evidence>
<protein>
    <recommendedName>
        <fullName evidence="4">DUF2568 domain-containing protein</fullName>
    </recommendedName>
</protein>
<feature type="transmembrane region" description="Helical" evidence="1">
    <location>
        <begin position="34"/>
        <end position="57"/>
    </location>
</feature>
<gene>
    <name evidence="2" type="ORF">ADM99_03850</name>
</gene>
<dbReference type="RefSeq" id="WP_062421773.1">
    <property type="nucleotide sequence ID" value="NZ_BBYA01000009.1"/>
</dbReference>
<feature type="transmembrane region" description="Helical" evidence="1">
    <location>
        <begin position="69"/>
        <end position="87"/>
    </location>
</feature>
<dbReference type="Proteomes" id="UP000050430">
    <property type="component" value="Unassembled WGS sequence"/>
</dbReference>
<dbReference type="Pfam" id="PF10823">
    <property type="entry name" value="DUF2568"/>
    <property type="match status" value="1"/>
</dbReference>
<reference evidence="2 3" key="1">
    <citation type="submission" date="2015-07" db="EMBL/GenBank/DDBJ databases">
        <title>Genome sequence of Leptolinea tardivitalis DSM 16556.</title>
        <authorList>
            <person name="Hemp J."/>
            <person name="Ward L.M."/>
            <person name="Pace L.A."/>
            <person name="Fischer W.W."/>
        </authorList>
    </citation>
    <scope>NUCLEOTIDE SEQUENCE [LARGE SCALE GENOMIC DNA]</scope>
    <source>
        <strain evidence="2 3">YMTK-2</strain>
    </source>
</reference>